<evidence type="ECO:0000313" key="1">
    <source>
        <dbReference type="EMBL" id="QGG51188.1"/>
    </source>
</evidence>
<reference evidence="1 2" key="1">
    <citation type="submission" date="2019-11" db="EMBL/GenBank/DDBJ databases">
        <title>Whole Genome Sequencing and Comparative Genomic Analyses of Lysinibacillus pakistanensis LZH-9, a Halotolerant Strain with Excellent COD Removal Capability.</title>
        <authorList>
            <person name="Zhou H."/>
        </authorList>
    </citation>
    <scope>NUCLEOTIDE SEQUENCE [LARGE SCALE GENOMIC DNA]</scope>
    <source>
        <strain evidence="1 2">LZH-9</strain>
    </source>
</reference>
<accession>A0ABX6DDX8</accession>
<organism evidence="1 2">
    <name type="scientific">Lysinibacillus pakistanensis</name>
    <dbReference type="NCBI Taxonomy" id="759811"/>
    <lineage>
        <taxon>Bacteria</taxon>
        <taxon>Bacillati</taxon>
        <taxon>Bacillota</taxon>
        <taxon>Bacilli</taxon>
        <taxon>Bacillales</taxon>
        <taxon>Bacillaceae</taxon>
        <taxon>Lysinibacillus</taxon>
    </lineage>
</organism>
<proteinExistence type="predicted"/>
<dbReference type="Proteomes" id="UP000373269">
    <property type="component" value="Chromosome"/>
</dbReference>
<dbReference type="RefSeq" id="WP_369595403.1">
    <property type="nucleotide sequence ID" value="NZ_CP045835.1"/>
</dbReference>
<evidence type="ECO:0000313" key="2">
    <source>
        <dbReference type="Proteomes" id="UP000373269"/>
    </source>
</evidence>
<sequence length="82" mass="9135">MHRHNPDRLLISIDIISTGNKAVIDNVPMHVAVEIKKAIENYKAIQKETSSAPAVAPKEKDMYDVADEIRELKDLLDAGILI</sequence>
<keyword evidence="2" id="KW-1185">Reference proteome</keyword>
<name>A0ABX6DDX8_9BACI</name>
<dbReference type="EMBL" id="CP045835">
    <property type="protein sequence ID" value="QGG51188.1"/>
    <property type="molecule type" value="Genomic_DNA"/>
</dbReference>
<protein>
    <submittedName>
        <fullName evidence="1">Uncharacterized protein</fullName>
    </submittedName>
</protein>
<gene>
    <name evidence="1" type="ORF">GDS87_09520</name>
</gene>